<dbReference type="AlphaFoldDB" id="A0A017SL97"/>
<sequence>MTSSCCYHFSVRNYPSKGLTQHEPWYTNDLRIQGYRDMPAKSDRSFGVLNVNRLKVNPCSFGMVLWADITLGLSNLVLFGVIACLDVDVSDR</sequence>
<dbReference type="GeneID" id="63696583"/>
<protein>
    <submittedName>
        <fullName evidence="2">Uncharacterized protein</fullName>
    </submittedName>
</protein>
<accession>A0A017SL97</accession>
<evidence type="ECO:0000313" key="3">
    <source>
        <dbReference type="Proteomes" id="UP000019804"/>
    </source>
</evidence>
<evidence type="ECO:0000256" key="1">
    <source>
        <dbReference type="SAM" id="Phobius"/>
    </source>
</evidence>
<keyword evidence="1" id="KW-1133">Transmembrane helix</keyword>
<dbReference type="RefSeq" id="XP_040640728.1">
    <property type="nucleotide sequence ID" value="XM_040781459.1"/>
</dbReference>
<dbReference type="EMBL" id="KK088417">
    <property type="protein sequence ID" value="EYE97040.1"/>
    <property type="molecule type" value="Genomic_DNA"/>
</dbReference>
<organism evidence="2 3">
    <name type="scientific">Aspergillus ruber (strain CBS 135680)</name>
    <dbReference type="NCBI Taxonomy" id="1388766"/>
    <lineage>
        <taxon>Eukaryota</taxon>
        <taxon>Fungi</taxon>
        <taxon>Dikarya</taxon>
        <taxon>Ascomycota</taxon>
        <taxon>Pezizomycotina</taxon>
        <taxon>Eurotiomycetes</taxon>
        <taxon>Eurotiomycetidae</taxon>
        <taxon>Eurotiales</taxon>
        <taxon>Aspergillaceae</taxon>
        <taxon>Aspergillus</taxon>
        <taxon>Aspergillus subgen. Aspergillus</taxon>
    </lineage>
</organism>
<name>A0A017SL97_ASPRC</name>
<keyword evidence="1" id="KW-0472">Membrane</keyword>
<gene>
    <name evidence="2" type="ORF">EURHEDRAFT_410836</name>
</gene>
<reference evidence="3" key="1">
    <citation type="journal article" date="2014" name="Nat. Commun.">
        <title>Genomic adaptations of the halophilic Dead Sea filamentous fungus Eurotium rubrum.</title>
        <authorList>
            <person name="Kis-Papo T."/>
            <person name="Weig A.R."/>
            <person name="Riley R."/>
            <person name="Persoh D."/>
            <person name="Salamov A."/>
            <person name="Sun H."/>
            <person name="Lipzen A."/>
            <person name="Wasser S.P."/>
            <person name="Rambold G."/>
            <person name="Grigoriev I.V."/>
            <person name="Nevo E."/>
        </authorList>
    </citation>
    <scope>NUCLEOTIDE SEQUENCE [LARGE SCALE GENOMIC DNA]</scope>
    <source>
        <strain evidence="3">CBS 135680</strain>
    </source>
</reference>
<evidence type="ECO:0000313" key="2">
    <source>
        <dbReference type="EMBL" id="EYE97040.1"/>
    </source>
</evidence>
<dbReference type="HOGENOM" id="CLU_2412891_0_0_1"/>
<proteinExistence type="predicted"/>
<keyword evidence="1" id="KW-0812">Transmembrane</keyword>
<feature type="transmembrane region" description="Helical" evidence="1">
    <location>
        <begin position="63"/>
        <end position="85"/>
    </location>
</feature>
<keyword evidence="3" id="KW-1185">Reference proteome</keyword>
<dbReference type="Proteomes" id="UP000019804">
    <property type="component" value="Unassembled WGS sequence"/>
</dbReference>